<reference evidence="1 2" key="1">
    <citation type="submission" date="2021-04" db="EMBL/GenBank/DDBJ databases">
        <title>Pseudomonas boanensis sp. nov., a bacterium isolated from river water used for household purposes in Boane District, Mozambique.</title>
        <authorList>
            <person name="Nicklasson M."/>
            <person name="Martin-Rodriguez A.J."/>
            <person name="Thorell K."/>
            <person name="Neves L."/>
            <person name="Mussagy A."/>
            <person name="Rydberg H.A."/>
            <person name="Hernroth B."/>
            <person name="Svensson-Stadler L."/>
            <person name="Sjoling A."/>
        </authorList>
    </citation>
    <scope>NUCLEOTIDE SEQUENCE [LARGE SCALE GENOMIC DNA]</scope>
    <source>
        <strain evidence="1 2">DB1</strain>
    </source>
</reference>
<dbReference type="Proteomes" id="UP001519667">
    <property type="component" value="Unassembled WGS sequence"/>
</dbReference>
<organism evidence="1 2">
    <name type="scientific">Metapseudomonas boanensis</name>
    <dbReference type="NCBI Taxonomy" id="2822138"/>
    <lineage>
        <taxon>Bacteria</taxon>
        <taxon>Pseudomonadati</taxon>
        <taxon>Pseudomonadota</taxon>
        <taxon>Gammaproteobacteria</taxon>
        <taxon>Pseudomonadales</taxon>
        <taxon>Pseudomonadaceae</taxon>
        <taxon>Metapseudomonas</taxon>
    </lineage>
</organism>
<evidence type="ECO:0008006" key="3">
    <source>
        <dbReference type="Google" id="ProtNLM"/>
    </source>
</evidence>
<keyword evidence="2" id="KW-1185">Reference proteome</keyword>
<protein>
    <recommendedName>
        <fullName evidence="3">ATP-grasp domain-containing protein</fullName>
    </recommendedName>
</protein>
<comment type="caution">
    <text evidence="1">The sequence shown here is derived from an EMBL/GenBank/DDBJ whole genome shotgun (WGS) entry which is preliminary data.</text>
</comment>
<accession>A0ABS5XF53</accession>
<evidence type="ECO:0000313" key="1">
    <source>
        <dbReference type="EMBL" id="MBT8765908.1"/>
    </source>
</evidence>
<proteinExistence type="predicted"/>
<name>A0ABS5XF53_9GAMM</name>
<gene>
    <name evidence="1" type="ORF">J7302_07155</name>
</gene>
<dbReference type="EMBL" id="JAGTIS010000002">
    <property type="protein sequence ID" value="MBT8765908.1"/>
    <property type="molecule type" value="Genomic_DNA"/>
</dbReference>
<sequence length="440" mass="47788">MTESLPAAVQSAFAEVSVQALNSRCFCIGLDEQALRAALETHLGLPGVYELVRERCPYLFASHPVFVAPAELTRMTDVVRAAEAAIALPAYREEVLARAPAIARMAMGPRGVFFGYDFHLDGDAFGLIEINSNAGGALLNAVLARAQRACCPAIEQLLPPTGRAEMLEAAILAMFRREWALAGQARPLASIAIVDAAPAQQYLYPEFLLFQQLFQGHGLQAVIADPTDLELREGRLWCGELAIDLVYNRLTDFALDEAANAVLQQAYLQRAVVLTPHPQSHALYADKRNLALLGDSGFLRRAGLPAAEAEVLAAAIPHTEVVTPEDAERLWQERRRLFFKPRGGYGSRAAYRGDKLTQRVWQDILAGDFVAQALVQPGQRVMANAGPALKFDLRNYAYLGEVQWVAARVYQGQTTNFRTPGGGFAPVYPAPATGCGPGCA</sequence>
<evidence type="ECO:0000313" key="2">
    <source>
        <dbReference type="Proteomes" id="UP001519667"/>
    </source>
</evidence>